<sequence>MALELGSHNVMPLDFSSGSRENVSPLNIPSSQPPSPPGSSAFTIVTPKELDRSIRNIDITDSVGLTTIVKNNIWICDGNQHLV</sequence>
<reference evidence="2 3" key="1">
    <citation type="submission" date="2023-03" db="EMBL/GenBank/DDBJ databases">
        <title>Genome insight into feeding habits of ladybird beetles.</title>
        <authorList>
            <person name="Li H.-S."/>
            <person name="Huang Y.-H."/>
            <person name="Pang H."/>
        </authorList>
    </citation>
    <scope>NUCLEOTIDE SEQUENCE [LARGE SCALE GENOMIC DNA]</scope>
    <source>
        <strain evidence="2">SYSU_2023b</strain>
        <tissue evidence="2">Whole body</tissue>
    </source>
</reference>
<dbReference type="Proteomes" id="UP001431783">
    <property type="component" value="Unassembled WGS sequence"/>
</dbReference>
<protein>
    <submittedName>
        <fullName evidence="2">Uncharacterized protein</fullName>
    </submittedName>
</protein>
<evidence type="ECO:0000313" key="3">
    <source>
        <dbReference type="Proteomes" id="UP001431783"/>
    </source>
</evidence>
<organism evidence="2 3">
    <name type="scientific">Henosepilachna vigintioctopunctata</name>
    <dbReference type="NCBI Taxonomy" id="420089"/>
    <lineage>
        <taxon>Eukaryota</taxon>
        <taxon>Metazoa</taxon>
        <taxon>Ecdysozoa</taxon>
        <taxon>Arthropoda</taxon>
        <taxon>Hexapoda</taxon>
        <taxon>Insecta</taxon>
        <taxon>Pterygota</taxon>
        <taxon>Neoptera</taxon>
        <taxon>Endopterygota</taxon>
        <taxon>Coleoptera</taxon>
        <taxon>Polyphaga</taxon>
        <taxon>Cucujiformia</taxon>
        <taxon>Coccinelloidea</taxon>
        <taxon>Coccinellidae</taxon>
        <taxon>Epilachninae</taxon>
        <taxon>Epilachnini</taxon>
        <taxon>Henosepilachna</taxon>
    </lineage>
</organism>
<evidence type="ECO:0000313" key="2">
    <source>
        <dbReference type="EMBL" id="KAK9879583.1"/>
    </source>
</evidence>
<name>A0AAW1UEK5_9CUCU</name>
<dbReference type="AlphaFoldDB" id="A0AAW1UEK5"/>
<dbReference type="EMBL" id="JARQZJ010000062">
    <property type="protein sequence ID" value="KAK9879583.1"/>
    <property type="molecule type" value="Genomic_DNA"/>
</dbReference>
<comment type="caution">
    <text evidence="2">The sequence shown here is derived from an EMBL/GenBank/DDBJ whole genome shotgun (WGS) entry which is preliminary data.</text>
</comment>
<proteinExistence type="predicted"/>
<keyword evidence="3" id="KW-1185">Reference proteome</keyword>
<gene>
    <name evidence="2" type="ORF">WA026_006648</name>
</gene>
<evidence type="ECO:0000256" key="1">
    <source>
        <dbReference type="SAM" id="MobiDB-lite"/>
    </source>
</evidence>
<accession>A0AAW1UEK5</accession>
<feature type="region of interest" description="Disordered" evidence="1">
    <location>
        <begin position="1"/>
        <end position="43"/>
    </location>
</feature>